<dbReference type="Gene3D" id="3.20.20.370">
    <property type="entry name" value="Glycoside hydrolase/deacetylase"/>
    <property type="match status" value="1"/>
</dbReference>
<organism evidence="2 3">
    <name type="scientific">Candidatus Marsarchaeota G1 archaeon OSP_D</name>
    <dbReference type="NCBI Taxonomy" id="1978155"/>
    <lineage>
        <taxon>Archaea</taxon>
        <taxon>Candidatus Marsarchaeota</taxon>
        <taxon>Candidatus Marsarchaeota group 1</taxon>
    </lineage>
</organism>
<name>A0A2R6A934_9ARCH</name>
<comment type="caution">
    <text evidence="2">The sequence shown here is derived from an EMBL/GenBank/DDBJ whole genome shotgun (WGS) entry which is preliminary data.</text>
</comment>
<dbReference type="InterPro" id="IPR011330">
    <property type="entry name" value="Glyco_hydro/deAcase_b/a-brl"/>
</dbReference>
<dbReference type="EMBL" id="NEXC01000051">
    <property type="protein sequence ID" value="PSN82803.1"/>
    <property type="molecule type" value="Genomic_DNA"/>
</dbReference>
<dbReference type="PANTHER" id="PTHR43123">
    <property type="entry name" value="POLYSACCHARIDE DEACETYLASE-RELATED"/>
    <property type="match status" value="1"/>
</dbReference>
<dbReference type="AlphaFoldDB" id="A0A2R6A934"/>
<dbReference type="PANTHER" id="PTHR43123:SF4">
    <property type="entry name" value="POLYSACCHARIDE DEACETYLASE"/>
    <property type="match status" value="1"/>
</dbReference>
<dbReference type="InterPro" id="IPR002509">
    <property type="entry name" value="NODB_dom"/>
</dbReference>
<evidence type="ECO:0000313" key="2">
    <source>
        <dbReference type="EMBL" id="PSN82803.1"/>
    </source>
</evidence>
<dbReference type="GO" id="GO:0016810">
    <property type="term" value="F:hydrolase activity, acting on carbon-nitrogen (but not peptide) bonds"/>
    <property type="evidence" value="ECO:0007669"/>
    <property type="project" value="InterPro"/>
</dbReference>
<feature type="domain" description="NodB homology" evidence="1">
    <location>
        <begin position="62"/>
        <end position="278"/>
    </location>
</feature>
<dbReference type="Pfam" id="PF01522">
    <property type="entry name" value="Polysacc_deac_1"/>
    <property type="match status" value="1"/>
</dbReference>
<protein>
    <submittedName>
        <fullName evidence="2">Allantoinase</fullName>
    </submittedName>
</protein>
<evidence type="ECO:0000313" key="3">
    <source>
        <dbReference type="Proteomes" id="UP000240880"/>
    </source>
</evidence>
<sequence length="293" mass="33912">MRDFVGYGGKPPSFEWPGGATLALTIAVNYEAGGERSPVFGDTSPETFGEFPAYGVPPKRDLAMESIFEYETRVAIWRILRVLRKNGVKATFFATAKTLEVNEIAAKAIVEQGHEICSHGYRWVEHYTLTREEEREHIKKAVEIITRITGKRPVGWYCREPSENTLELLVEEGGFLYDSDVYNDDLPYYVDIKGKKLLLIPYTPDVNDFHFFSNRFCCASEFFEYMRDSFLTLYEESEETPKLMNVGIHVRISGRAGRIVALDRFLNYAKRFKRVWIATREEIARHFMRLFPP</sequence>
<dbReference type="PROSITE" id="PS51677">
    <property type="entry name" value="NODB"/>
    <property type="match status" value="1"/>
</dbReference>
<proteinExistence type="predicted"/>
<reference evidence="2 3" key="1">
    <citation type="submission" date="2017-04" db="EMBL/GenBank/DDBJ databases">
        <title>Novel microbial lineages endemic to geothermal iron-oxide mats fill important gaps in the evolutionary history of Archaea.</title>
        <authorList>
            <person name="Jay Z.J."/>
            <person name="Beam J.P."/>
            <person name="Dlakic M."/>
            <person name="Rusch D.B."/>
            <person name="Kozubal M.A."/>
            <person name="Inskeep W.P."/>
        </authorList>
    </citation>
    <scope>NUCLEOTIDE SEQUENCE [LARGE SCALE GENOMIC DNA]</scope>
    <source>
        <strain evidence="2">OSP_D</strain>
    </source>
</reference>
<dbReference type="GO" id="GO:0005975">
    <property type="term" value="P:carbohydrate metabolic process"/>
    <property type="evidence" value="ECO:0007669"/>
    <property type="project" value="InterPro"/>
</dbReference>
<accession>A0A2R6A934</accession>
<evidence type="ECO:0000259" key="1">
    <source>
        <dbReference type="PROSITE" id="PS51677"/>
    </source>
</evidence>
<dbReference type="Proteomes" id="UP000240880">
    <property type="component" value="Unassembled WGS sequence"/>
</dbReference>
<dbReference type="SUPFAM" id="SSF88713">
    <property type="entry name" value="Glycoside hydrolase/deacetylase"/>
    <property type="match status" value="1"/>
</dbReference>
<gene>
    <name evidence="2" type="ORF">B9Q01_06960</name>
</gene>